<dbReference type="Proteomes" id="UP000051373">
    <property type="component" value="Unassembled WGS sequence"/>
</dbReference>
<dbReference type="InterPro" id="IPR045569">
    <property type="entry name" value="Metalloprtase-TldD/E_C"/>
</dbReference>
<organism evidence="8 9">
    <name type="scientific">candidate division WOR_3 bacterium SM23_42</name>
    <dbReference type="NCBI Taxonomy" id="1703779"/>
    <lineage>
        <taxon>Bacteria</taxon>
        <taxon>Bacteria division WOR-3</taxon>
    </lineage>
</organism>
<dbReference type="PATRIC" id="fig|1703779.3.peg.2049"/>
<evidence type="ECO:0000256" key="3">
    <source>
        <dbReference type="ARBA" id="ARBA00022801"/>
    </source>
</evidence>
<accession>A0A0S8FY95</accession>
<name>A0A0S8FY95_UNCW3</name>
<evidence type="ECO:0000256" key="4">
    <source>
        <dbReference type="ARBA" id="ARBA00023049"/>
    </source>
</evidence>
<gene>
    <name evidence="8" type="ORF">AMJ83_02415</name>
</gene>
<dbReference type="Pfam" id="PF01523">
    <property type="entry name" value="PmbA_TldD_1st"/>
    <property type="match status" value="1"/>
</dbReference>
<evidence type="ECO:0000313" key="8">
    <source>
        <dbReference type="EMBL" id="KPK64573.1"/>
    </source>
</evidence>
<evidence type="ECO:0000256" key="2">
    <source>
        <dbReference type="ARBA" id="ARBA00022670"/>
    </source>
</evidence>
<reference evidence="8 9" key="1">
    <citation type="journal article" date="2015" name="Microbiome">
        <title>Genomic resolution of linkages in carbon, nitrogen, and sulfur cycling among widespread estuary sediment bacteria.</title>
        <authorList>
            <person name="Baker B.J."/>
            <person name="Lazar C.S."/>
            <person name="Teske A.P."/>
            <person name="Dick G.J."/>
        </authorList>
    </citation>
    <scope>NUCLEOTIDE SEQUENCE [LARGE SCALE GENOMIC DNA]</scope>
    <source>
        <strain evidence="8">SM23_42</strain>
    </source>
</reference>
<dbReference type="FunFam" id="3.30.2290.10:FF:000003">
    <property type="entry name" value="Zinc-dependent protease, TldD/PmbA family"/>
    <property type="match status" value="1"/>
</dbReference>
<evidence type="ECO:0000259" key="7">
    <source>
        <dbReference type="Pfam" id="PF19290"/>
    </source>
</evidence>
<dbReference type="AlphaFoldDB" id="A0A0S8FY95"/>
<dbReference type="InterPro" id="IPR002510">
    <property type="entry name" value="Metalloprtase-TldD/E_N"/>
</dbReference>
<evidence type="ECO:0000259" key="5">
    <source>
        <dbReference type="Pfam" id="PF01523"/>
    </source>
</evidence>
<dbReference type="InterPro" id="IPR051463">
    <property type="entry name" value="Peptidase_U62_metallo"/>
</dbReference>
<sequence length="475" mass="52378">MDQFVKGIAENLRSKKVDYGDARVVMRESEAIILKNGIIEAITHNSDIGFGVRVLKDSAWGFASSNETTKGAADKVLRDALNIARSSSLAKGQRISLTASSPQEGHYRTAAEIDPMATSLDEKIELLLACDKEIRKQKKVKVSEASLRFYKNKVYFASTDDSFTTQEFVFSGGGIKVFVMDKGELQSRSYGDYAQKGYEFIRSLDLVNNAPRITDEAVMLLEAEQCPELQTTVILDNQQMVLQVHESCGHPTELDRVLGTEASYAGTSFLTIDKLNNFRYGSDIVNIVADATVPGGLGTFGWDDEGVPGQRVHLIKNGMFVGYLSSRETAGVVGAESSGAMRANGWNRIPLIRMTNINLLPGSWKFEDMITDTEEGVFMTTNKSWSIDDKRLNFQFGCEFARKIERGKLTKVYKNPTYAGITPQFWKGCDAIGNEASWRMSGTPNCGKGEPGQIMFVGHGTAPARFRNVQIGIAK</sequence>
<dbReference type="Pfam" id="PF19290">
    <property type="entry name" value="PmbA_TldD_2nd"/>
    <property type="match status" value="1"/>
</dbReference>
<dbReference type="InterPro" id="IPR036059">
    <property type="entry name" value="TldD/PmbA_sf"/>
</dbReference>
<dbReference type="STRING" id="1703779.AMJ83_02415"/>
<dbReference type="InterPro" id="IPR045570">
    <property type="entry name" value="Metalloprtase-TldD/E_cen_dom"/>
</dbReference>
<keyword evidence="2" id="KW-0645">Protease</keyword>
<dbReference type="SUPFAM" id="SSF111283">
    <property type="entry name" value="Putative modulator of DNA gyrase, PmbA/TldD"/>
    <property type="match status" value="1"/>
</dbReference>
<feature type="domain" description="Metalloprotease TldD/E C-terminal" evidence="6">
    <location>
        <begin position="230"/>
        <end position="468"/>
    </location>
</feature>
<dbReference type="GO" id="GO:0005829">
    <property type="term" value="C:cytosol"/>
    <property type="evidence" value="ECO:0007669"/>
    <property type="project" value="TreeGrafter"/>
</dbReference>
<evidence type="ECO:0000256" key="1">
    <source>
        <dbReference type="ARBA" id="ARBA00005836"/>
    </source>
</evidence>
<evidence type="ECO:0000259" key="6">
    <source>
        <dbReference type="Pfam" id="PF19289"/>
    </source>
</evidence>
<keyword evidence="3" id="KW-0378">Hydrolase</keyword>
<dbReference type="Pfam" id="PF19289">
    <property type="entry name" value="PmbA_TldD_3rd"/>
    <property type="match status" value="1"/>
</dbReference>
<comment type="similarity">
    <text evidence="1">Belongs to the peptidase U62 family.</text>
</comment>
<feature type="domain" description="Metalloprotease TldD/E N-terminal" evidence="5">
    <location>
        <begin position="21"/>
        <end position="84"/>
    </location>
</feature>
<dbReference type="Gene3D" id="3.30.2290.10">
    <property type="entry name" value="PmbA/TldD superfamily"/>
    <property type="match status" value="1"/>
</dbReference>
<dbReference type="PANTHER" id="PTHR30624">
    <property type="entry name" value="UNCHARACTERIZED PROTEIN TLDD AND PMBA"/>
    <property type="match status" value="1"/>
</dbReference>
<protein>
    <submittedName>
        <fullName evidence="8">Peptidase C69</fullName>
    </submittedName>
</protein>
<keyword evidence="4" id="KW-0482">Metalloprotease</keyword>
<proteinExistence type="inferred from homology"/>
<dbReference type="PANTHER" id="PTHR30624:SF10">
    <property type="entry name" value="CONSERVED PROTEIN"/>
    <property type="match status" value="1"/>
</dbReference>
<feature type="domain" description="Metalloprotease TldD/E central" evidence="7">
    <location>
        <begin position="117"/>
        <end position="218"/>
    </location>
</feature>
<evidence type="ECO:0000313" key="9">
    <source>
        <dbReference type="Proteomes" id="UP000051373"/>
    </source>
</evidence>
<dbReference type="InterPro" id="IPR035068">
    <property type="entry name" value="TldD/PmbA_N"/>
</dbReference>
<dbReference type="EMBL" id="LJUJ01000002">
    <property type="protein sequence ID" value="KPK64573.1"/>
    <property type="molecule type" value="Genomic_DNA"/>
</dbReference>
<dbReference type="GO" id="GO:0006508">
    <property type="term" value="P:proteolysis"/>
    <property type="evidence" value="ECO:0007669"/>
    <property type="project" value="UniProtKB-KW"/>
</dbReference>
<dbReference type="GO" id="GO:0008237">
    <property type="term" value="F:metallopeptidase activity"/>
    <property type="evidence" value="ECO:0007669"/>
    <property type="project" value="UniProtKB-KW"/>
</dbReference>
<comment type="caution">
    <text evidence="8">The sequence shown here is derived from an EMBL/GenBank/DDBJ whole genome shotgun (WGS) entry which is preliminary data.</text>
</comment>